<gene>
    <name evidence="2" type="ORF">SLEP1_g31870</name>
</gene>
<dbReference type="EMBL" id="BPVZ01000059">
    <property type="protein sequence ID" value="GKV21951.1"/>
    <property type="molecule type" value="Genomic_DNA"/>
</dbReference>
<dbReference type="Gene3D" id="3.90.550.20">
    <property type="match status" value="1"/>
</dbReference>
<dbReference type="InterPro" id="IPR044789">
    <property type="entry name" value="Put_A1-4-GlycosylTfrase_plant"/>
</dbReference>
<name>A0AAV5KBK1_9ROSI</name>
<dbReference type="InterPro" id="IPR007652">
    <property type="entry name" value="A1-4-GlycosylTfrase_dom"/>
</dbReference>
<dbReference type="AlphaFoldDB" id="A0AAV5KBK1"/>
<comment type="caution">
    <text evidence="2">The sequence shown here is derived from an EMBL/GenBank/DDBJ whole genome shotgun (WGS) entry which is preliminary data.</text>
</comment>
<dbReference type="Pfam" id="PF04488">
    <property type="entry name" value="Gly_transf_sug"/>
    <property type="match status" value="1"/>
</dbReference>
<dbReference type="Pfam" id="PF04572">
    <property type="entry name" value="Gb3_synth"/>
    <property type="match status" value="1"/>
</dbReference>
<accession>A0AAV5KBK1</accession>
<sequence length="336" mass="38865">MGTIDPLVPPFNITKEERIAWFRRKRPELKLFKANNSRQKFHDQVLEFFNKDCSAHYFMVWLSPAQSFGPREFSTIDSLFKADPNGCLMILSTSLNSRQGHMILKPLLDRGFKVLAVIPDLHFLLKNTPAKAWLDEMNSGTRDPGTIPLSNNLSNLIRLAILYKYGGIYLDVDFIILKDFREFRNAIGAQSMNTVTGKWNRLNGAVMIFDADHPILHDFLEEFATAFDGSKWGHNGPYLISRVTRSVEDMPGRNFTILPPKTFYPIDWIKIVRLFKKPETESELKRVEEMLLEFSTSSYAIHLWNHRTRELIIEEGSIMEKLISDHCIVCQQTHDQ</sequence>
<dbReference type="InterPro" id="IPR029044">
    <property type="entry name" value="Nucleotide-diphossugar_trans"/>
</dbReference>
<dbReference type="PANTHER" id="PTHR46781:SF7">
    <property type="entry name" value="ALPHA 1,4-GLYCOSYLTRANSFERASE FAMILY PROTEIN"/>
    <property type="match status" value="1"/>
</dbReference>
<reference evidence="2 3" key="1">
    <citation type="journal article" date="2021" name="Commun. Biol.">
        <title>The genome of Shorea leprosula (Dipterocarpaceae) highlights the ecological relevance of drought in aseasonal tropical rainforests.</title>
        <authorList>
            <person name="Ng K.K.S."/>
            <person name="Kobayashi M.J."/>
            <person name="Fawcett J.A."/>
            <person name="Hatakeyama M."/>
            <person name="Paape T."/>
            <person name="Ng C.H."/>
            <person name="Ang C.C."/>
            <person name="Tnah L.H."/>
            <person name="Lee C.T."/>
            <person name="Nishiyama T."/>
            <person name="Sese J."/>
            <person name="O'Brien M.J."/>
            <person name="Copetti D."/>
            <person name="Mohd Noor M.I."/>
            <person name="Ong R.C."/>
            <person name="Putra M."/>
            <person name="Sireger I.Z."/>
            <person name="Indrioko S."/>
            <person name="Kosugi Y."/>
            <person name="Izuno A."/>
            <person name="Isagi Y."/>
            <person name="Lee S.L."/>
            <person name="Shimizu K.K."/>
        </authorList>
    </citation>
    <scope>NUCLEOTIDE SEQUENCE [LARGE SCALE GENOMIC DNA]</scope>
    <source>
        <strain evidence="2">214</strain>
    </source>
</reference>
<feature type="domain" description="Alpha 1,4-glycosyltransferase" evidence="1">
    <location>
        <begin position="209"/>
        <end position="332"/>
    </location>
</feature>
<dbReference type="Proteomes" id="UP001054252">
    <property type="component" value="Unassembled WGS sequence"/>
</dbReference>
<organism evidence="2 3">
    <name type="scientific">Rubroshorea leprosula</name>
    <dbReference type="NCBI Taxonomy" id="152421"/>
    <lineage>
        <taxon>Eukaryota</taxon>
        <taxon>Viridiplantae</taxon>
        <taxon>Streptophyta</taxon>
        <taxon>Embryophyta</taxon>
        <taxon>Tracheophyta</taxon>
        <taxon>Spermatophyta</taxon>
        <taxon>Magnoliopsida</taxon>
        <taxon>eudicotyledons</taxon>
        <taxon>Gunneridae</taxon>
        <taxon>Pentapetalae</taxon>
        <taxon>rosids</taxon>
        <taxon>malvids</taxon>
        <taxon>Malvales</taxon>
        <taxon>Dipterocarpaceae</taxon>
        <taxon>Rubroshorea</taxon>
    </lineage>
</organism>
<proteinExistence type="predicted"/>
<dbReference type="InterPro" id="IPR007577">
    <property type="entry name" value="GlycoTrfase_DXD_sugar-bd_CS"/>
</dbReference>
<evidence type="ECO:0000259" key="1">
    <source>
        <dbReference type="Pfam" id="PF04572"/>
    </source>
</evidence>
<dbReference type="PANTHER" id="PTHR46781">
    <property type="entry name" value="ALPHA 1,4-GLYCOSYLTRANSFERASE FAMILY PROTEIN"/>
    <property type="match status" value="1"/>
</dbReference>
<evidence type="ECO:0000313" key="3">
    <source>
        <dbReference type="Proteomes" id="UP001054252"/>
    </source>
</evidence>
<protein>
    <recommendedName>
        <fullName evidence="1">Alpha 1,4-glycosyltransferase domain-containing protein</fullName>
    </recommendedName>
</protein>
<dbReference type="SUPFAM" id="SSF53448">
    <property type="entry name" value="Nucleotide-diphospho-sugar transferases"/>
    <property type="match status" value="1"/>
</dbReference>
<keyword evidence="3" id="KW-1185">Reference proteome</keyword>
<evidence type="ECO:0000313" key="2">
    <source>
        <dbReference type="EMBL" id="GKV21951.1"/>
    </source>
</evidence>